<accession>A0AAV4QFB6</accession>
<dbReference type="AlphaFoldDB" id="A0AAV4QFB6"/>
<evidence type="ECO:0000313" key="2">
    <source>
        <dbReference type="Proteomes" id="UP001054945"/>
    </source>
</evidence>
<comment type="caution">
    <text evidence="1">The sequence shown here is derived from an EMBL/GenBank/DDBJ whole genome shotgun (WGS) entry which is preliminary data.</text>
</comment>
<dbReference type="EMBL" id="BPLR01006025">
    <property type="protein sequence ID" value="GIY06957.1"/>
    <property type="molecule type" value="Genomic_DNA"/>
</dbReference>
<gene>
    <name evidence="1" type="ORF">CEXT_121031</name>
</gene>
<protein>
    <submittedName>
        <fullName evidence="1">Uncharacterized protein</fullName>
    </submittedName>
</protein>
<evidence type="ECO:0000313" key="1">
    <source>
        <dbReference type="EMBL" id="GIY06957.1"/>
    </source>
</evidence>
<sequence>MNNLGYATFHNFTIFLTNQSHKPLLGEAVEGSRRKSLKNRCEWLLILKPPLESLPRKQWTRGRKLLIVYTQLAPYKENKSSALQIVWEIRFCA</sequence>
<reference evidence="1 2" key="1">
    <citation type="submission" date="2021-06" db="EMBL/GenBank/DDBJ databases">
        <title>Caerostris extrusa draft genome.</title>
        <authorList>
            <person name="Kono N."/>
            <person name="Arakawa K."/>
        </authorList>
    </citation>
    <scope>NUCLEOTIDE SEQUENCE [LARGE SCALE GENOMIC DNA]</scope>
</reference>
<keyword evidence="2" id="KW-1185">Reference proteome</keyword>
<organism evidence="1 2">
    <name type="scientific">Caerostris extrusa</name>
    <name type="common">Bark spider</name>
    <name type="synonym">Caerostris bankana</name>
    <dbReference type="NCBI Taxonomy" id="172846"/>
    <lineage>
        <taxon>Eukaryota</taxon>
        <taxon>Metazoa</taxon>
        <taxon>Ecdysozoa</taxon>
        <taxon>Arthropoda</taxon>
        <taxon>Chelicerata</taxon>
        <taxon>Arachnida</taxon>
        <taxon>Araneae</taxon>
        <taxon>Araneomorphae</taxon>
        <taxon>Entelegynae</taxon>
        <taxon>Araneoidea</taxon>
        <taxon>Araneidae</taxon>
        <taxon>Caerostris</taxon>
    </lineage>
</organism>
<name>A0AAV4QFB6_CAEEX</name>
<dbReference type="Proteomes" id="UP001054945">
    <property type="component" value="Unassembled WGS sequence"/>
</dbReference>
<proteinExistence type="predicted"/>